<dbReference type="InterPro" id="IPR036236">
    <property type="entry name" value="Znf_C2H2_sf"/>
</dbReference>
<dbReference type="InterPro" id="IPR013087">
    <property type="entry name" value="Znf_C2H2_type"/>
</dbReference>
<dbReference type="EMBL" id="VUJU01000180">
    <property type="protein sequence ID" value="KAF0772407.1"/>
    <property type="molecule type" value="Genomic_DNA"/>
</dbReference>
<keyword evidence="4" id="KW-1185">Reference proteome</keyword>
<name>A0A6G0ZML9_APHCR</name>
<evidence type="ECO:0000259" key="2">
    <source>
        <dbReference type="PROSITE" id="PS50157"/>
    </source>
</evidence>
<dbReference type="Proteomes" id="UP000478052">
    <property type="component" value="Unassembled WGS sequence"/>
</dbReference>
<organism evidence="3 4">
    <name type="scientific">Aphis craccivora</name>
    <name type="common">Cowpea aphid</name>
    <dbReference type="NCBI Taxonomy" id="307492"/>
    <lineage>
        <taxon>Eukaryota</taxon>
        <taxon>Metazoa</taxon>
        <taxon>Ecdysozoa</taxon>
        <taxon>Arthropoda</taxon>
        <taxon>Hexapoda</taxon>
        <taxon>Insecta</taxon>
        <taxon>Pterygota</taxon>
        <taxon>Neoptera</taxon>
        <taxon>Paraneoptera</taxon>
        <taxon>Hemiptera</taxon>
        <taxon>Sternorrhyncha</taxon>
        <taxon>Aphidomorpha</taxon>
        <taxon>Aphidoidea</taxon>
        <taxon>Aphididae</taxon>
        <taxon>Aphidini</taxon>
        <taxon>Aphis</taxon>
        <taxon>Aphis</taxon>
    </lineage>
</organism>
<evidence type="ECO:0000313" key="4">
    <source>
        <dbReference type="Proteomes" id="UP000478052"/>
    </source>
</evidence>
<protein>
    <submittedName>
        <fullName evidence="3">Zinc finger protein 2</fullName>
    </submittedName>
</protein>
<dbReference type="OrthoDB" id="3437960at2759"/>
<evidence type="ECO:0000256" key="1">
    <source>
        <dbReference type="PROSITE-ProRule" id="PRU00042"/>
    </source>
</evidence>
<dbReference type="Pfam" id="PF00096">
    <property type="entry name" value="zf-C2H2"/>
    <property type="match status" value="1"/>
</dbReference>
<evidence type="ECO:0000313" key="3">
    <source>
        <dbReference type="EMBL" id="KAF0772407.1"/>
    </source>
</evidence>
<keyword evidence="1" id="KW-0862">Zinc</keyword>
<dbReference type="GO" id="GO:0008270">
    <property type="term" value="F:zinc ion binding"/>
    <property type="evidence" value="ECO:0007669"/>
    <property type="project" value="UniProtKB-KW"/>
</dbReference>
<comment type="caution">
    <text evidence="3">The sequence shown here is derived from an EMBL/GenBank/DDBJ whole genome shotgun (WGS) entry which is preliminary data.</text>
</comment>
<dbReference type="Pfam" id="PF13912">
    <property type="entry name" value="zf-C2H2_6"/>
    <property type="match status" value="1"/>
</dbReference>
<reference evidence="3 4" key="1">
    <citation type="submission" date="2019-08" db="EMBL/GenBank/DDBJ databases">
        <title>Whole genome of Aphis craccivora.</title>
        <authorList>
            <person name="Voronova N.V."/>
            <person name="Shulinski R.S."/>
            <person name="Bandarenka Y.V."/>
            <person name="Zhorov D.G."/>
            <person name="Warner D."/>
        </authorList>
    </citation>
    <scope>NUCLEOTIDE SEQUENCE [LARGE SCALE GENOMIC DNA]</scope>
    <source>
        <strain evidence="3">180601</strain>
        <tissue evidence="3">Whole Body</tissue>
    </source>
</reference>
<feature type="domain" description="C2H2-type" evidence="2">
    <location>
        <begin position="39"/>
        <end position="64"/>
    </location>
</feature>
<dbReference type="PROSITE" id="PS50157">
    <property type="entry name" value="ZINC_FINGER_C2H2_2"/>
    <property type="match status" value="2"/>
</dbReference>
<dbReference type="SMART" id="SM00355">
    <property type="entry name" value="ZnF_C2H2"/>
    <property type="match status" value="2"/>
</dbReference>
<accession>A0A6G0ZML9</accession>
<dbReference type="AlphaFoldDB" id="A0A6G0ZML9"/>
<dbReference type="SUPFAM" id="SSF57667">
    <property type="entry name" value="beta-beta-alpha zinc fingers"/>
    <property type="match status" value="1"/>
</dbReference>
<feature type="domain" description="C2H2-type" evidence="2">
    <location>
        <begin position="11"/>
        <end position="38"/>
    </location>
</feature>
<gene>
    <name evidence="3" type="ORF">FWK35_00008513</name>
</gene>
<sequence>MDNFLEEKRLFFCTVCKTSFFTYNFYISHMRIHWGMDIFVCDVCKGSYSQINYLISHMKIHRAR</sequence>
<keyword evidence="1" id="KW-0479">Metal-binding</keyword>
<dbReference type="Gene3D" id="3.30.160.60">
    <property type="entry name" value="Classic Zinc Finger"/>
    <property type="match status" value="1"/>
</dbReference>
<keyword evidence="1" id="KW-0863">Zinc-finger</keyword>
<proteinExistence type="predicted"/>
<dbReference type="PROSITE" id="PS00028">
    <property type="entry name" value="ZINC_FINGER_C2H2_1"/>
    <property type="match status" value="2"/>
</dbReference>